<keyword evidence="1" id="KW-0732">Signal</keyword>
<organism evidence="2 3">
    <name type="scientific">Bacillus mycoides</name>
    <dbReference type="NCBI Taxonomy" id="1405"/>
    <lineage>
        <taxon>Bacteria</taxon>
        <taxon>Bacillati</taxon>
        <taxon>Bacillota</taxon>
        <taxon>Bacilli</taxon>
        <taxon>Bacillales</taxon>
        <taxon>Bacillaceae</taxon>
        <taxon>Bacillus</taxon>
        <taxon>Bacillus cereus group</taxon>
    </lineage>
</organism>
<dbReference type="RefSeq" id="WP_137059214.1">
    <property type="nucleotide sequence ID" value="NZ_SZOD01000990.1"/>
</dbReference>
<accession>A0A4U2ZYK2</accession>
<comment type="caution">
    <text evidence="2">The sequence shown here is derived from an EMBL/GenBank/DDBJ whole genome shotgun (WGS) entry which is preliminary data.</text>
</comment>
<dbReference type="AlphaFoldDB" id="A0A4U2ZYK2"/>
<evidence type="ECO:0000313" key="3">
    <source>
        <dbReference type="Proteomes" id="UP000305524"/>
    </source>
</evidence>
<reference evidence="2 3" key="1">
    <citation type="journal article" date="2019" name="Environ. Microbiol.">
        <title>An active ?-lactamase is a part of an orchestrated cell wall stress resistance network of Bacillus subtilis and related rhizosphere species.</title>
        <authorList>
            <person name="Bucher T."/>
            <person name="Keren-Paz A."/>
            <person name="Hausser J."/>
            <person name="Olender T."/>
            <person name="Cytryn E."/>
            <person name="Kolodkin-Gal I."/>
        </authorList>
    </citation>
    <scope>NUCLEOTIDE SEQUENCE [LARGE SCALE GENOMIC DNA]</scope>
    <source>
        <strain evidence="2 3">I186</strain>
    </source>
</reference>
<evidence type="ECO:0000256" key="1">
    <source>
        <dbReference type="SAM" id="SignalP"/>
    </source>
</evidence>
<sequence>MKKWVYASLSVLMIGGIMNSPSMVSAADGDPLQDGKSYVLKTWSTIGIPGFQYYGFVTKQVSLGADVKRWEFLRLTNSASEKGTPVTLEKDSNNDCWRMKMSSPYWSGYDYITRSGKNNLYLDTKSESTCWQINNGNQEGYRTKIHEYGSNQYWDKNYATNWMETGDIEAIYVNFLPAP</sequence>
<feature type="signal peptide" evidence="1">
    <location>
        <begin position="1"/>
        <end position="26"/>
    </location>
</feature>
<feature type="chain" id="PRO_5020423099" description="Ricin B lectin domain-containing protein" evidence="1">
    <location>
        <begin position="27"/>
        <end position="179"/>
    </location>
</feature>
<evidence type="ECO:0008006" key="4">
    <source>
        <dbReference type="Google" id="ProtNLM"/>
    </source>
</evidence>
<gene>
    <name evidence="2" type="ORF">FC701_29640</name>
</gene>
<proteinExistence type="predicted"/>
<dbReference type="EMBL" id="SZOD01000990">
    <property type="protein sequence ID" value="TKI80038.1"/>
    <property type="molecule type" value="Genomic_DNA"/>
</dbReference>
<evidence type="ECO:0000313" key="2">
    <source>
        <dbReference type="EMBL" id="TKI80038.1"/>
    </source>
</evidence>
<name>A0A4U2ZYK2_BACMY</name>
<protein>
    <recommendedName>
        <fullName evidence="4">Ricin B lectin domain-containing protein</fullName>
    </recommendedName>
</protein>
<dbReference type="Proteomes" id="UP000305524">
    <property type="component" value="Unassembled WGS sequence"/>
</dbReference>